<name>A0A4Y3KFL8_9CELL</name>
<dbReference type="GO" id="GO:0006352">
    <property type="term" value="P:DNA-templated transcription initiation"/>
    <property type="evidence" value="ECO:0007669"/>
    <property type="project" value="InterPro"/>
</dbReference>
<dbReference type="Gene3D" id="1.10.10.10">
    <property type="entry name" value="Winged helix-like DNA-binding domain superfamily/Winged helix DNA-binding domain"/>
    <property type="match status" value="1"/>
</dbReference>
<evidence type="ECO:0000256" key="3">
    <source>
        <dbReference type="ARBA" id="ARBA00023082"/>
    </source>
</evidence>
<accession>A0A4Y3KFL8</accession>
<dbReference type="InterPro" id="IPR013249">
    <property type="entry name" value="RNA_pol_sigma70_r4_t2"/>
</dbReference>
<dbReference type="InterPro" id="IPR036388">
    <property type="entry name" value="WH-like_DNA-bd_sf"/>
</dbReference>
<dbReference type="OrthoDB" id="9803203at2"/>
<dbReference type="GO" id="GO:0003677">
    <property type="term" value="F:DNA binding"/>
    <property type="evidence" value="ECO:0007669"/>
    <property type="project" value="UniProtKB-KW"/>
</dbReference>
<comment type="similarity">
    <text evidence="1">Belongs to the sigma-70 factor family. ECF subfamily.</text>
</comment>
<dbReference type="InterPro" id="IPR039425">
    <property type="entry name" value="RNA_pol_sigma-70-like"/>
</dbReference>
<keyword evidence="3" id="KW-0731">Sigma factor</keyword>
<keyword evidence="9" id="KW-1185">Reference proteome</keyword>
<evidence type="ECO:0000313" key="8">
    <source>
        <dbReference type="EMBL" id="GEA82797.1"/>
    </source>
</evidence>
<dbReference type="NCBIfam" id="TIGR02937">
    <property type="entry name" value="sigma70-ECF"/>
    <property type="match status" value="1"/>
</dbReference>
<proteinExistence type="inferred from homology"/>
<evidence type="ECO:0000256" key="1">
    <source>
        <dbReference type="ARBA" id="ARBA00010641"/>
    </source>
</evidence>
<dbReference type="Proteomes" id="UP000320461">
    <property type="component" value="Unassembled WGS sequence"/>
</dbReference>
<dbReference type="PANTHER" id="PTHR43133">
    <property type="entry name" value="RNA POLYMERASE ECF-TYPE SIGMA FACTO"/>
    <property type="match status" value="1"/>
</dbReference>
<dbReference type="EMBL" id="BJLQ01000001">
    <property type="protein sequence ID" value="GEA82797.1"/>
    <property type="molecule type" value="Genomic_DNA"/>
</dbReference>
<feature type="domain" description="RNA polymerase sigma factor 70 region 4 type 2" evidence="7">
    <location>
        <begin position="96"/>
        <end position="139"/>
    </location>
</feature>
<dbReference type="Pfam" id="PF04542">
    <property type="entry name" value="Sigma70_r2"/>
    <property type="match status" value="1"/>
</dbReference>
<dbReference type="SUPFAM" id="SSF88946">
    <property type="entry name" value="Sigma2 domain of RNA polymerase sigma factors"/>
    <property type="match status" value="1"/>
</dbReference>
<evidence type="ECO:0000259" key="6">
    <source>
        <dbReference type="Pfam" id="PF04542"/>
    </source>
</evidence>
<dbReference type="Pfam" id="PF08281">
    <property type="entry name" value="Sigma70_r4_2"/>
    <property type="match status" value="1"/>
</dbReference>
<dbReference type="PANTHER" id="PTHR43133:SF50">
    <property type="entry name" value="ECF RNA POLYMERASE SIGMA FACTOR SIGM"/>
    <property type="match status" value="1"/>
</dbReference>
<feature type="domain" description="RNA polymerase sigma-70 region 2" evidence="6">
    <location>
        <begin position="9"/>
        <end position="75"/>
    </location>
</feature>
<evidence type="ECO:0000313" key="9">
    <source>
        <dbReference type="Proteomes" id="UP000320461"/>
    </source>
</evidence>
<dbReference type="AlphaFoldDB" id="A0A4Y3KFL8"/>
<evidence type="ECO:0000256" key="5">
    <source>
        <dbReference type="ARBA" id="ARBA00023163"/>
    </source>
</evidence>
<dbReference type="InterPro" id="IPR013324">
    <property type="entry name" value="RNA_pol_sigma_r3/r4-like"/>
</dbReference>
<comment type="caution">
    <text evidence="8">The sequence shown here is derived from an EMBL/GenBank/DDBJ whole genome shotgun (WGS) entry which is preliminary data.</text>
</comment>
<dbReference type="InterPro" id="IPR013325">
    <property type="entry name" value="RNA_pol_sigma_r2"/>
</dbReference>
<dbReference type="GO" id="GO:0016987">
    <property type="term" value="F:sigma factor activity"/>
    <property type="evidence" value="ECO:0007669"/>
    <property type="project" value="UniProtKB-KW"/>
</dbReference>
<keyword evidence="5" id="KW-0804">Transcription</keyword>
<keyword evidence="4" id="KW-0238">DNA-binding</keyword>
<dbReference type="InterPro" id="IPR014284">
    <property type="entry name" value="RNA_pol_sigma-70_dom"/>
</dbReference>
<dbReference type="RefSeq" id="WP_048341767.1">
    <property type="nucleotide sequence ID" value="NZ_BJLQ01000001.1"/>
</dbReference>
<dbReference type="Gene3D" id="1.10.1740.10">
    <property type="match status" value="1"/>
</dbReference>
<reference evidence="8 9" key="1">
    <citation type="submission" date="2019-06" db="EMBL/GenBank/DDBJ databases">
        <title>Whole genome shotgun sequence of Cellulomonas gelida NBRC 3748.</title>
        <authorList>
            <person name="Hosoyama A."/>
            <person name="Uohara A."/>
            <person name="Ohji S."/>
            <person name="Ichikawa N."/>
        </authorList>
    </citation>
    <scope>NUCLEOTIDE SEQUENCE [LARGE SCALE GENOMIC DNA]</scope>
    <source>
        <strain evidence="8 9">NBRC 3748</strain>
    </source>
</reference>
<keyword evidence="2" id="KW-0805">Transcription regulation</keyword>
<gene>
    <name evidence="8" type="primary">rpoE_1</name>
    <name evidence="8" type="ORF">CGE01nite_00480</name>
</gene>
<sequence length="161" mass="17222">MQRPFDDVVREHGATVLRVCRAVVGPHDADDAWAETFVAALRAWPALDEGANVEAWLVTIAHRKAIDSWRATRRRAVPVGELPQVAVGDGARDLDLWGALAQLPDRQRHAVALHHLGGLPYADVAEVMGGTAVAARRAAADGVSALRRSSARWAADEGGLS</sequence>
<protein>
    <submittedName>
        <fullName evidence="8">RNA polymerase sigma24 factor</fullName>
    </submittedName>
</protein>
<dbReference type="InterPro" id="IPR007627">
    <property type="entry name" value="RNA_pol_sigma70_r2"/>
</dbReference>
<evidence type="ECO:0000259" key="7">
    <source>
        <dbReference type="Pfam" id="PF08281"/>
    </source>
</evidence>
<organism evidence="8 9">
    <name type="scientific">Cellulomonas gelida</name>
    <dbReference type="NCBI Taxonomy" id="1712"/>
    <lineage>
        <taxon>Bacteria</taxon>
        <taxon>Bacillati</taxon>
        <taxon>Actinomycetota</taxon>
        <taxon>Actinomycetes</taxon>
        <taxon>Micrococcales</taxon>
        <taxon>Cellulomonadaceae</taxon>
        <taxon>Cellulomonas</taxon>
    </lineage>
</organism>
<evidence type="ECO:0000256" key="4">
    <source>
        <dbReference type="ARBA" id="ARBA00023125"/>
    </source>
</evidence>
<evidence type="ECO:0000256" key="2">
    <source>
        <dbReference type="ARBA" id="ARBA00023015"/>
    </source>
</evidence>
<dbReference type="SUPFAM" id="SSF88659">
    <property type="entry name" value="Sigma3 and sigma4 domains of RNA polymerase sigma factors"/>
    <property type="match status" value="1"/>
</dbReference>